<organism evidence="1">
    <name type="scientific">bioreactor metagenome</name>
    <dbReference type="NCBI Taxonomy" id="1076179"/>
    <lineage>
        <taxon>unclassified sequences</taxon>
        <taxon>metagenomes</taxon>
        <taxon>ecological metagenomes</taxon>
    </lineage>
</organism>
<dbReference type="AlphaFoldDB" id="A0A645EYT3"/>
<sequence>MSLKQGGVFFNSDHFIGHVVLHQDLFSQTRVFFQNKAQQIRIGEDTHHLAIFQNRQGSDLVFQHNAGSFGDHRFRADGERILGHHIANGLIG</sequence>
<protein>
    <submittedName>
        <fullName evidence="1">Uncharacterized protein</fullName>
    </submittedName>
</protein>
<dbReference type="EMBL" id="VSSQ01053157">
    <property type="protein sequence ID" value="MPN07191.1"/>
    <property type="molecule type" value="Genomic_DNA"/>
</dbReference>
<reference evidence="1" key="1">
    <citation type="submission" date="2019-08" db="EMBL/GenBank/DDBJ databases">
        <authorList>
            <person name="Kucharzyk K."/>
            <person name="Murdoch R.W."/>
            <person name="Higgins S."/>
            <person name="Loffler F."/>
        </authorList>
    </citation>
    <scope>NUCLEOTIDE SEQUENCE</scope>
</reference>
<proteinExistence type="predicted"/>
<gene>
    <name evidence="1" type="ORF">SDC9_154457</name>
</gene>
<name>A0A645EYT3_9ZZZZ</name>
<accession>A0A645EYT3</accession>
<evidence type="ECO:0000313" key="1">
    <source>
        <dbReference type="EMBL" id="MPN07191.1"/>
    </source>
</evidence>
<comment type="caution">
    <text evidence="1">The sequence shown here is derived from an EMBL/GenBank/DDBJ whole genome shotgun (WGS) entry which is preliminary data.</text>
</comment>